<reference evidence="3" key="2">
    <citation type="submission" date="2020-09" db="EMBL/GenBank/DDBJ databases">
        <authorList>
            <person name="Sun Q."/>
            <person name="Zhou Y."/>
        </authorList>
    </citation>
    <scope>NUCLEOTIDE SEQUENCE</scope>
    <source>
        <strain evidence="3">CGMCC 1.16548</strain>
    </source>
</reference>
<feature type="transmembrane region" description="Helical" evidence="2">
    <location>
        <begin position="69"/>
        <end position="93"/>
    </location>
</feature>
<dbReference type="Proteomes" id="UP000617531">
    <property type="component" value="Unassembled WGS sequence"/>
</dbReference>
<dbReference type="Pfam" id="PF19779">
    <property type="entry name" value="DUF6264"/>
    <property type="match status" value="1"/>
</dbReference>
<comment type="caution">
    <text evidence="3">The sequence shown here is derived from an EMBL/GenBank/DDBJ whole genome shotgun (WGS) entry which is preliminary data.</text>
</comment>
<sequence>MSEPNSAPDPTPEVPKAPSYTYDTPAAAAPSNPLPPPTYGERVPDYSAAPVYGQQPYQPPVKRRRTWDLVLTVILFVVGFFGMLIGLFYAWAFSDPVLLNEAMGQGGMGGFNGTIGAGPAIIAVSHIVLYLVALGVGILLLVKNKIAFWVPLSAGVIAAIVFWGVLVSILLSDPDFMANVYR</sequence>
<evidence type="ECO:0000256" key="2">
    <source>
        <dbReference type="SAM" id="Phobius"/>
    </source>
</evidence>
<keyword evidence="2" id="KW-1133">Transmembrane helix</keyword>
<keyword evidence="2" id="KW-0472">Membrane</keyword>
<organism evidence="3 4">
    <name type="scientific">Pseudolysinimonas yzui</name>
    <dbReference type="NCBI Taxonomy" id="2708254"/>
    <lineage>
        <taxon>Bacteria</taxon>
        <taxon>Bacillati</taxon>
        <taxon>Actinomycetota</taxon>
        <taxon>Actinomycetes</taxon>
        <taxon>Micrococcales</taxon>
        <taxon>Microbacteriaceae</taxon>
        <taxon>Pseudolysinimonas</taxon>
    </lineage>
</organism>
<protein>
    <submittedName>
        <fullName evidence="3">Uncharacterized protein</fullName>
    </submittedName>
</protein>
<dbReference type="AlphaFoldDB" id="A0A8J3GPI8"/>
<evidence type="ECO:0000313" key="3">
    <source>
        <dbReference type="EMBL" id="GHF10924.1"/>
    </source>
</evidence>
<dbReference type="EMBL" id="BNAI01000001">
    <property type="protein sequence ID" value="GHF10924.1"/>
    <property type="molecule type" value="Genomic_DNA"/>
</dbReference>
<dbReference type="InterPro" id="IPR046231">
    <property type="entry name" value="DUF6264"/>
</dbReference>
<keyword evidence="2" id="KW-0812">Transmembrane</keyword>
<evidence type="ECO:0000313" key="4">
    <source>
        <dbReference type="Proteomes" id="UP000617531"/>
    </source>
</evidence>
<gene>
    <name evidence="3" type="ORF">GCM10011600_10090</name>
</gene>
<reference evidence="3" key="1">
    <citation type="journal article" date="2014" name="Int. J. Syst. Evol. Microbiol.">
        <title>Complete genome sequence of Corynebacterium casei LMG S-19264T (=DSM 44701T), isolated from a smear-ripened cheese.</title>
        <authorList>
            <consortium name="US DOE Joint Genome Institute (JGI-PGF)"/>
            <person name="Walter F."/>
            <person name="Albersmeier A."/>
            <person name="Kalinowski J."/>
            <person name="Ruckert C."/>
        </authorList>
    </citation>
    <scope>NUCLEOTIDE SEQUENCE</scope>
    <source>
        <strain evidence="3">CGMCC 1.16548</strain>
    </source>
</reference>
<dbReference type="RefSeq" id="WP_191282273.1">
    <property type="nucleotide sequence ID" value="NZ_BNAI01000001.1"/>
</dbReference>
<accession>A0A8J3GPI8</accession>
<name>A0A8J3GPI8_9MICO</name>
<feature type="region of interest" description="Disordered" evidence="1">
    <location>
        <begin position="1"/>
        <end position="40"/>
    </location>
</feature>
<feature type="transmembrane region" description="Helical" evidence="2">
    <location>
        <begin position="148"/>
        <end position="171"/>
    </location>
</feature>
<proteinExistence type="predicted"/>
<evidence type="ECO:0000256" key="1">
    <source>
        <dbReference type="SAM" id="MobiDB-lite"/>
    </source>
</evidence>
<keyword evidence="4" id="KW-1185">Reference proteome</keyword>
<feature type="transmembrane region" description="Helical" evidence="2">
    <location>
        <begin position="113"/>
        <end position="141"/>
    </location>
</feature>